<comment type="caution">
    <text evidence="3">The sequence shown here is derived from an EMBL/GenBank/DDBJ whole genome shotgun (WGS) entry which is preliminary data.</text>
</comment>
<evidence type="ECO:0000313" key="3">
    <source>
        <dbReference type="EMBL" id="CAK0868062.1"/>
    </source>
</evidence>
<keyword evidence="4" id="KW-1185">Reference proteome</keyword>
<feature type="region of interest" description="Disordered" evidence="1">
    <location>
        <begin position="1396"/>
        <end position="1485"/>
    </location>
</feature>
<feature type="compositionally biased region" description="Low complexity" evidence="1">
    <location>
        <begin position="1409"/>
        <end position="1419"/>
    </location>
</feature>
<organism evidence="3 4">
    <name type="scientific">Prorocentrum cordatum</name>
    <dbReference type="NCBI Taxonomy" id="2364126"/>
    <lineage>
        <taxon>Eukaryota</taxon>
        <taxon>Sar</taxon>
        <taxon>Alveolata</taxon>
        <taxon>Dinophyceae</taxon>
        <taxon>Prorocentrales</taxon>
        <taxon>Prorocentraceae</taxon>
        <taxon>Prorocentrum</taxon>
    </lineage>
</organism>
<feature type="compositionally biased region" description="Basic and acidic residues" evidence="1">
    <location>
        <begin position="1318"/>
        <end position="1337"/>
    </location>
</feature>
<dbReference type="Gene3D" id="3.40.50.1000">
    <property type="entry name" value="HAD superfamily/HAD-like"/>
    <property type="match status" value="1"/>
</dbReference>
<evidence type="ECO:0000313" key="4">
    <source>
        <dbReference type="Proteomes" id="UP001189429"/>
    </source>
</evidence>
<evidence type="ECO:0000259" key="2">
    <source>
        <dbReference type="Pfam" id="PF21141"/>
    </source>
</evidence>
<protein>
    <recommendedName>
        <fullName evidence="2">Trehalose-6-phosphate phosphatase C-terminal domain-containing protein</fullName>
    </recommendedName>
</protein>
<feature type="domain" description="Trehalose-6-phosphate phosphatase C-terminal" evidence="2">
    <location>
        <begin position="1029"/>
        <end position="1262"/>
    </location>
</feature>
<dbReference type="Gene3D" id="3.30.70.3080">
    <property type="match status" value="1"/>
</dbReference>
<gene>
    <name evidence="3" type="ORF">PCOR1329_LOCUS54838</name>
</gene>
<dbReference type="InterPro" id="IPR023214">
    <property type="entry name" value="HAD_sf"/>
</dbReference>
<sequence>MLEPTDIHSYEPPVSRTHPPSPSEGPPKSLPFACLVLESADARGGPSPALLHELREHGVKLVLAQIRLHAGDTRERQNGDHPGLNRQWFDAVFNKVLTPEDTDVHDSVHESALQRYWADCAITPQEALCFASSEEGACAFARANAGLVISSSQTSVCRRASTDDKRVVTAGADVAVQEFPSARQLAWLHKVFTEKLWCTCLWLQRPSSPAIFGIPGSSLRDRAEMTRVASSSMSALGHPPWDRWTCEGDRIPACTALVDTTTIPCADWTPLEPKYMWQNGYQWNNRRHEPKYVERDMCSKQVTQYCHSLDAGVAQVNHTIEVKDADWGLHARISSKRFVSRAREGHAATELCVVLLEKGKKDNLHICVSSSLRTDDIPDGYMLEKEVPEVTNNEVVLVATYREDKKDGDGPPRSIQVKAWHRVLKDDGRGDVRLPVEMLDNRSGLASDGGVTVSVKPHLGGLAEGPAIDIIVSNPRKGTRYTVEKVVKIDVKVDGVGIMQGMPTTSGGGLERIFRRRPTRARMASSIPEDSGQAQDTHGPPPLLMELEEEHRLAWRAEWDRKDIEISGSRKAMRCQRAVRLFRFHQVSRGPAQGQATLQEDAPAKRARNVPDLVRQLFQAAFADLCVASEAQENDRPSVLVTGRVVVHDPRYPPVIKVMPQVPPACDCLRFNVALGKRWTRFTLTPGRVQILVQGQIAKESELSQLYHDTVRDEPKFLVHCNEGNEGVELKALPWHEVHVQHALTDLGSPDGSSGGFYGLMRRTRFTRVEVLRRLFSESDEHAADILASDEDVKQATQEIKVLRNALFRLESVPRPASWRNGDDHHLHVLRVDATTDARVMLSYEKEELQRDILFLEGDLQRHEGQLGGNDLLRPDDGSGDLGPRWMTVQEAKALCPWIPGCKGFTFQGEEPPQSEQKVQISFRDSGELKLNGAGWTSFRFTDGEAALLERLKQHHEEKLASKDWVETAVLNVKARATSNDWVDRPQSGGVVPHWDEVCDNALSVLDAVKSMPCDESPCRSDEPPFRNLVTDRDGTTNNYCARYSSSVQSAYNAAWLGHFAQECTANATFITAAPLGGRPSAEGLLELDVAPRGIFTYTGSKGREYFSSTKQRVLEADVLPNEQRELVEELHRRLLALCADPMNIKFLGIGSGLQRKFGEVTMARNDPDGTVPDHDSRRFMAAVRQLKEELDPDGTNLDLHDTGTDMELFPRSGERGVNTAFDKGTGLMRLDEKLNLRMELGPNLVCGDTMSDVSMLVTTLRLMCGNDGIMERWQAEVDREINPQPLPDEEASEADFGGAQGQESSAAELTPWEEQEEQRRREDEEEQKRQEEEDAAKEKCSRLAVIFVITPEAHKKKPSLAKTLIKWCETSGARLAFVPSPDVLVATLAKFANHHAKRRVTDRRTDADASAAAAPSPAGSRLADPSPSGGLADGPHRFAELPPSLPEGAPGGPRHGLADGHAQFIEIPPAGPRQAWQDGPAGWT</sequence>
<dbReference type="Proteomes" id="UP001189429">
    <property type="component" value="Unassembled WGS sequence"/>
</dbReference>
<feature type="region of interest" description="Disordered" evidence="1">
    <location>
        <begin position="1284"/>
        <end position="1337"/>
    </location>
</feature>
<feature type="compositionally biased region" description="Pro residues" evidence="1">
    <location>
        <begin position="19"/>
        <end position="29"/>
    </location>
</feature>
<name>A0ABN9V873_9DINO</name>
<feature type="region of interest" description="Disordered" evidence="1">
    <location>
        <begin position="520"/>
        <end position="541"/>
    </location>
</feature>
<reference evidence="3" key="1">
    <citation type="submission" date="2023-10" db="EMBL/GenBank/DDBJ databases">
        <authorList>
            <person name="Chen Y."/>
            <person name="Shah S."/>
            <person name="Dougan E. K."/>
            <person name="Thang M."/>
            <person name="Chan C."/>
        </authorList>
    </citation>
    <scope>NUCLEOTIDE SEQUENCE [LARGE SCALE GENOMIC DNA]</scope>
</reference>
<feature type="region of interest" description="Disordered" evidence="1">
    <location>
        <begin position="1"/>
        <end position="30"/>
    </location>
</feature>
<dbReference type="InterPro" id="IPR049063">
    <property type="entry name" value="T6PP_C"/>
</dbReference>
<evidence type="ECO:0000256" key="1">
    <source>
        <dbReference type="SAM" id="MobiDB-lite"/>
    </source>
</evidence>
<dbReference type="EMBL" id="CAUYUJ010016712">
    <property type="protein sequence ID" value="CAK0868062.1"/>
    <property type="molecule type" value="Genomic_DNA"/>
</dbReference>
<accession>A0ABN9V873</accession>
<dbReference type="Pfam" id="PF21141">
    <property type="entry name" value="T6PP_C"/>
    <property type="match status" value="1"/>
</dbReference>
<proteinExistence type="predicted"/>